<comment type="caution">
    <text evidence="3">The sequence shown here is derived from an EMBL/GenBank/DDBJ whole genome shotgun (WGS) entry which is preliminary data.</text>
</comment>
<name>A0ABR1I0J6_9HYPO</name>
<accession>A0ABR1I0J6</accession>
<dbReference type="InterPro" id="IPR019384">
    <property type="entry name" value="FHIP"/>
</dbReference>
<feature type="compositionally biased region" description="Acidic residues" evidence="2">
    <location>
        <begin position="882"/>
        <end position="892"/>
    </location>
</feature>
<feature type="compositionally biased region" description="Basic and acidic residues" evidence="2">
    <location>
        <begin position="825"/>
        <end position="836"/>
    </location>
</feature>
<feature type="compositionally biased region" description="Polar residues" evidence="2">
    <location>
        <begin position="747"/>
        <end position="756"/>
    </location>
</feature>
<dbReference type="EMBL" id="JAZAVK010000066">
    <property type="protein sequence ID" value="KAK7426453.1"/>
    <property type="molecule type" value="Genomic_DNA"/>
</dbReference>
<feature type="region of interest" description="Disordered" evidence="2">
    <location>
        <begin position="870"/>
        <end position="929"/>
    </location>
</feature>
<feature type="compositionally biased region" description="Low complexity" evidence="2">
    <location>
        <begin position="1"/>
        <end position="15"/>
    </location>
</feature>
<evidence type="ECO:0000313" key="4">
    <source>
        <dbReference type="Proteomes" id="UP001498421"/>
    </source>
</evidence>
<feature type="coiled-coil region" evidence="1">
    <location>
        <begin position="48"/>
        <end position="75"/>
    </location>
</feature>
<feature type="compositionally biased region" description="Acidic residues" evidence="2">
    <location>
        <begin position="630"/>
        <end position="653"/>
    </location>
</feature>
<proteinExistence type="predicted"/>
<organism evidence="3 4">
    <name type="scientific">Neonectria magnoliae</name>
    <dbReference type="NCBI Taxonomy" id="2732573"/>
    <lineage>
        <taxon>Eukaryota</taxon>
        <taxon>Fungi</taxon>
        <taxon>Dikarya</taxon>
        <taxon>Ascomycota</taxon>
        <taxon>Pezizomycotina</taxon>
        <taxon>Sordariomycetes</taxon>
        <taxon>Hypocreomycetidae</taxon>
        <taxon>Hypocreales</taxon>
        <taxon>Nectriaceae</taxon>
        <taxon>Neonectria</taxon>
    </lineage>
</organism>
<sequence>MDFWSRLLSPLSSGSSRKDQAKDPAKRLHRFEKEYGQLLSTWRTSGNLSRDSDAAENLEIRLQELTNILSDESRRPLPHPCIQYASIKQIYVPIGKIATTSYNEWIIKEAVLFFATLIESEEEAFVENSTFSASLTNLLVRITGVNSVRLGLDTESRVVELAFNITTKIRLDPEILPAWFKTQRGGPHRDEKDRDSRDTFVGRTQRADFPLFYILMDYIHHEGKVGDFARTGLLYIIEAASSSGPLEQWIVESDLSTLMATGLGALYSQLSRKLVIDHLPHDLPPILAFSDYEHPTSNYEVISSCSPEFQSHLETFLSHLLFWQDVLNHCRSVEVKSTLLEHFQVIFLQQLLYPSLLESSDIDGGSSVAVLTYLRRILESLDHPDMINLILHYLLALPDSLPSKRSGSRSSVSLARKRKSMDLATMMAEKSDTTVTPLLFNLVDLILACLRSRNQQTIYVTLQLVSAILKRHHRYAIITLLRTDILPISNPRRTVGAHEQEVEYIMSLAGTIGGQDNFDDIYQGVLRDTMSRLESHPCSIKLVAPRVSASNQRAPAVADSLPGAPRDVGDHTLRPDDPLLNALLDLLETFFINPVETNLSVTETLVDLAVCGYMKIEGWLSRSPSSYTYDGDEPETTEDLTEDGTTEADDTELDMPPSPEEEQIKAMERCRQRPQWIQTSVPRVLNVLKHLEEQVALYRKTIPRFDDLVQQRREAFQTADAMLTSVVPTQKATPAQQETPDRRSLDELSQSGSPSRPSALEGLAHRLLSELGTPSRSGTPRGRKEQNRSSGSGNSTLGSKSGLAPPKEIYNERGVSTGRSQSRGRVREETGSHGVRDQGVASQMAAFAAIDQTILSKRVGLPAVKVDPIPLKFDKKPMPEPADADADEENETESVSPVAEEVTPENNETKEDSQETKEERKKDDKEPGTVSVSHIVTNVMILQSFMFELASLVQVRAGLFDEVRFV</sequence>
<dbReference type="PANTHER" id="PTHR21705">
    <property type="entry name" value="RAI16 PROTEIN-RELATED"/>
    <property type="match status" value="1"/>
</dbReference>
<evidence type="ECO:0000313" key="3">
    <source>
        <dbReference type="EMBL" id="KAK7426453.1"/>
    </source>
</evidence>
<feature type="region of interest" description="Disordered" evidence="2">
    <location>
        <begin position="1"/>
        <end position="24"/>
    </location>
</feature>
<dbReference type="PANTHER" id="PTHR21705:SF11">
    <property type="entry name" value="FHIP FAMILY PROTEIN CG3558"/>
    <property type="match status" value="1"/>
</dbReference>
<dbReference type="SUPFAM" id="SSF48371">
    <property type="entry name" value="ARM repeat"/>
    <property type="match status" value="1"/>
</dbReference>
<feature type="compositionally biased region" description="Polar residues" evidence="2">
    <location>
        <begin position="727"/>
        <end position="738"/>
    </location>
</feature>
<evidence type="ECO:0000256" key="1">
    <source>
        <dbReference type="SAM" id="Coils"/>
    </source>
</evidence>
<feature type="region of interest" description="Disordered" evidence="2">
    <location>
        <begin position="624"/>
        <end position="658"/>
    </location>
</feature>
<dbReference type="Pfam" id="PF10257">
    <property type="entry name" value="RAI16-like"/>
    <property type="match status" value="1"/>
</dbReference>
<feature type="compositionally biased region" description="Basic and acidic residues" evidence="2">
    <location>
        <begin position="907"/>
        <end position="927"/>
    </location>
</feature>
<reference evidence="3 4" key="1">
    <citation type="journal article" date="2025" name="Microbiol. Resour. Announc.">
        <title>Draft genome sequences for Neonectria magnoliae and Neonectria punicea, canker pathogens of Liriodendron tulipifera and Acer saccharum in West Virginia.</title>
        <authorList>
            <person name="Petronek H.M."/>
            <person name="Kasson M.T."/>
            <person name="Metheny A.M."/>
            <person name="Stauder C.M."/>
            <person name="Lovett B."/>
            <person name="Lynch S.C."/>
            <person name="Garnas J.R."/>
            <person name="Kasson L.R."/>
            <person name="Stajich J.E."/>
        </authorList>
    </citation>
    <scope>NUCLEOTIDE SEQUENCE [LARGE SCALE GENOMIC DNA]</scope>
    <source>
        <strain evidence="3 4">NRRL 64651</strain>
    </source>
</reference>
<keyword evidence="1" id="KW-0175">Coiled coil</keyword>
<keyword evidence="4" id="KW-1185">Reference proteome</keyword>
<evidence type="ECO:0000256" key="2">
    <source>
        <dbReference type="SAM" id="MobiDB-lite"/>
    </source>
</evidence>
<dbReference type="Proteomes" id="UP001498421">
    <property type="component" value="Unassembled WGS sequence"/>
</dbReference>
<dbReference type="InterPro" id="IPR016024">
    <property type="entry name" value="ARM-type_fold"/>
</dbReference>
<feature type="region of interest" description="Disordered" evidence="2">
    <location>
        <begin position="727"/>
        <end position="838"/>
    </location>
</feature>
<protein>
    <submittedName>
        <fullName evidence="3">Uncharacterized protein</fullName>
    </submittedName>
</protein>
<gene>
    <name evidence="3" type="ORF">QQZ08_007048</name>
</gene>
<feature type="compositionally biased region" description="Polar residues" evidence="2">
    <location>
        <begin position="788"/>
        <end position="799"/>
    </location>
</feature>